<dbReference type="InterPro" id="IPR041657">
    <property type="entry name" value="HTH_17"/>
</dbReference>
<dbReference type="InterPro" id="IPR010093">
    <property type="entry name" value="SinI_DNA-bd"/>
</dbReference>
<organism evidence="2 3">
    <name type="scientific">[Roseibacterium] beibuensis</name>
    <dbReference type="NCBI Taxonomy" id="1193142"/>
    <lineage>
        <taxon>Bacteria</taxon>
        <taxon>Pseudomonadati</taxon>
        <taxon>Pseudomonadota</taxon>
        <taxon>Alphaproteobacteria</taxon>
        <taxon>Rhodobacterales</taxon>
        <taxon>Roseobacteraceae</taxon>
        <taxon>Roseicyclus</taxon>
    </lineage>
</organism>
<gene>
    <name evidence="2" type="ORF">GCM10023209_14930</name>
</gene>
<dbReference type="Pfam" id="PF12728">
    <property type="entry name" value="HTH_17"/>
    <property type="match status" value="1"/>
</dbReference>
<sequence>MQAQSNKTTASPWMTTEQAAAYLSVSGGTMRNWRSRGEGPRYHLLGGRLVRYEVEDLDAYMREGAA</sequence>
<evidence type="ECO:0000259" key="1">
    <source>
        <dbReference type="Pfam" id="PF12728"/>
    </source>
</evidence>
<dbReference type="EMBL" id="BAABHW010000002">
    <property type="protein sequence ID" value="GAA5071326.1"/>
    <property type="molecule type" value="Genomic_DNA"/>
</dbReference>
<comment type="caution">
    <text evidence="2">The sequence shown here is derived from an EMBL/GenBank/DDBJ whole genome shotgun (WGS) entry which is preliminary data.</text>
</comment>
<accession>A0ABP9L8U7</accession>
<feature type="domain" description="Helix-turn-helix" evidence="1">
    <location>
        <begin position="13"/>
        <end position="64"/>
    </location>
</feature>
<evidence type="ECO:0000313" key="3">
    <source>
        <dbReference type="Proteomes" id="UP001499910"/>
    </source>
</evidence>
<dbReference type="NCBIfam" id="TIGR01764">
    <property type="entry name" value="excise"/>
    <property type="match status" value="1"/>
</dbReference>
<name>A0ABP9L8U7_9RHOB</name>
<dbReference type="RefSeq" id="WP_259550063.1">
    <property type="nucleotide sequence ID" value="NZ_BAABHW010000002.1"/>
</dbReference>
<dbReference type="Proteomes" id="UP001499910">
    <property type="component" value="Unassembled WGS sequence"/>
</dbReference>
<keyword evidence="3" id="KW-1185">Reference proteome</keyword>
<proteinExistence type="predicted"/>
<protein>
    <recommendedName>
        <fullName evidence="1">Helix-turn-helix domain-containing protein</fullName>
    </recommendedName>
</protein>
<dbReference type="SUPFAM" id="SSF46955">
    <property type="entry name" value="Putative DNA-binding domain"/>
    <property type="match status" value="1"/>
</dbReference>
<dbReference type="InterPro" id="IPR009061">
    <property type="entry name" value="DNA-bd_dom_put_sf"/>
</dbReference>
<reference evidence="3" key="1">
    <citation type="journal article" date="2019" name="Int. J. Syst. Evol. Microbiol.">
        <title>The Global Catalogue of Microorganisms (GCM) 10K type strain sequencing project: providing services to taxonomists for standard genome sequencing and annotation.</title>
        <authorList>
            <consortium name="The Broad Institute Genomics Platform"/>
            <consortium name="The Broad Institute Genome Sequencing Center for Infectious Disease"/>
            <person name="Wu L."/>
            <person name="Ma J."/>
        </authorList>
    </citation>
    <scope>NUCLEOTIDE SEQUENCE [LARGE SCALE GENOMIC DNA]</scope>
    <source>
        <strain evidence="3">JCM 18015</strain>
    </source>
</reference>
<evidence type="ECO:0000313" key="2">
    <source>
        <dbReference type="EMBL" id="GAA5071326.1"/>
    </source>
</evidence>